<protein>
    <submittedName>
        <fullName evidence="2">DUF2633 family protein</fullName>
    </submittedName>
</protein>
<keyword evidence="1" id="KW-0472">Membrane</keyword>
<keyword evidence="1" id="KW-0812">Transmembrane</keyword>
<dbReference type="KEGG" id="bhb:M9394_00975"/>
<evidence type="ECO:0000313" key="2">
    <source>
        <dbReference type="EMBL" id="URJ27707.1"/>
    </source>
</evidence>
<gene>
    <name evidence="2" type="ORF">M9394_00975</name>
</gene>
<dbReference type="Pfam" id="PF11119">
    <property type="entry name" value="DUF2633"/>
    <property type="match status" value="1"/>
</dbReference>
<dbReference type="AlphaFoldDB" id="A0AAE9IDP5"/>
<dbReference type="Proteomes" id="UP001056323">
    <property type="component" value="Chromosome"/>
</dbReference>
<sequence length="80" mass="9626">MISSKKCYNKDCFNNFLIVFMKRKKKKIRIAKWILLISFTILFARLIYASVNAWNYHKNRNNNAVIPTTIYLNNNRIVLR</sequence>
<name>A0AAE9IDP5_9ENTR</name>
<dbReference type="EMBL" id="CP097751">
    <property type="protein sequence ID" value="URJ27707.1"/>
    <property type="molecule type" value="Genomic_DNA"/>
</dbReference>
<organism evidence="2 3">
    <name type="scientific">Candidatus Blochmanniella camponoti</name>
    <dbReference type="NCBI Taxonomy" id="108080"/>
    <lineage>
        <taxon>Bacteria</taxon>
        <taxon>Pseudomonadati</taxon>
        <taxon>Pseudomonadota</taxon>
        <taxon>Gammaproteobacteria</taxon>
        <taxon>Enterobacterales</taxon>
        <taxon>Enterobacteriaceae</taxon>
        <taxon>ant endosymbionts</taxon>
        <taxon>Candidatus Blochmanniella</taxon>
    </lineage>
</organism>
<feature type="transmembrane region" description="Helical" evidence="1">
    <location>
        <begin position="30"/>
        <end position="51"/>
    </location>
</feature>
<evidence type="ECO:0000313" key="3">
    <source>
        <dbReference type="Proteomes" id="UP001056323"/>
    </source>
</evidence>
<evidence type="ECO:0000256" key="1">
    <source>
        <dbReference type="SAM" id="Phobius"/>
    </source>
</evidence>
<accession>A0AAE9IDP5</accession>
<proteinExistence type="predicted"/>
<reference evidence="2" key="1">
    <citation type="submission" date="2022-05" db="EMBL/GenBank/DDBJ databases">
        <title>Impact of host demography and evolutionary history on endosymbiont molecular evolution: a test in carpenter ants (Genus Camponotus) and their Blochmannia endosymbionts.</title>
        <authorList>
            <person name="Manthey J.D."/>
            <person name="Giron J.C."/>
            <person name="Hruska J.P."/>
        </authorList>
    </citation>
    <scope>NUCLEOTIDE SEQUENCE</scope>
    <source>
        <strain evidence="2">C-049</strain>
    </source>
</reference>
<keyword evidence="1" id="KW-1133">Transmembrane helix</keyword>
<dbReference type="InterPro" id="IPR022576">
    <property type="entry name" value="YfgG"/>
</dbReference>
<dbReference type="RefSeq" id="WP_250250147.1">
    <property type="nucleotide sequence ID" value="NZ_CP097751.1"/>
</dbReference>